<feature type="region of interest" description="Disordered" evidence="1">
    <location>
        <begin position="306"/>
        <end position="327"/>
    </location>
</feature>
<keyword evidence="3" id="KW-1185">Reference proteome</keyword>
<dbReference type="EMBL" id="CP013345">
    <property type="protein sequence ID" value="AMU92813.1"/>
    <property type="molecule type" value="Genomic_DNA"/>
</dbReference>
<dbReference type="Gene3D" id="3.30.565.10">
    <property type="entry name" value="Histidine kinase-like ATPase, C-terminal domain"/>
    <property type="match status" value="1"/>
</dbReference>
<dbReference type="InterPro" id="IPR036890">
    <property type="entry name" value="HATPase_C_sf"/>
</dbReference>
<accession>A0AAC9FHN8</accession>
<evidence type="ECO:0000313" key="3">
    <source>
        <dbReference type="Proteomes" id="UP000076088"/>
    </source>
</evidence>
<organism evidence="2 3">
    <name type="scientific">Sphingopyxis macrogoltabida</name>
    <name type="common">Sphingomonas macrogoltabidus</name>
    <dbReference type="NCBI Taxonomy" id="33050"/>
    <lineage>
        <taxon>Bacteria</taxon>
        <taxon>Pseudomonadati</taxon>
        <taxon>Pseudomonadota</taxon>
        <taxon>Alphaproteobacteria</taxon>
        <taxon>Sphingomonadales</taxon>
        <taxon>Sphingomonadaceae</taxon>
        <taxon>Sphingopyxis</taxon>
    </lineage>
</organism>
<dbReference type="RefSeq" id="WP_054735452.1">
    <property type="nucleotide sequence ID" value="NZ_CP009430.1"/>
</dbReference>
<proteinExistence type="predicted"/>
<gene>
    <name evidence="2" type="ORF">ATM17_31635</name>
</gene>
<dbReference type="AlphaFoldDB" id="A0AAC9FHN8"/>
<name>A0AAC9FHN8_SPHMC</name>
<reference evidence="2 3" key="2">
    <citation type="journal article" date="2016" name="Genome Announc.">
        <title>Complete Genome Sequence of Sphingopyxis macrogoltabida Strain 203N (NBRC 111659), a Polyethylene Glycol Degrader.</title>
        <authorList>
            <person name="Ohtsubo Y."/>
            <person name="Nonoyama S."/>
            <person name="Nagata Y."/>
            <person name="Numata M."/>
            <person name="Tsuchikane K."/>
            <person name="Hosoyama A."/>
            <person name="Yamazoe A."/>
            <person name="Tsuda M."/>
            <person name="Fujita N."/>
            <person name="Kawai F."/>
        </authorList>
    </citation>
    <scope>NUCLEOTIDE SEQUENCE [LARGE SCALE GENOMIC DNA]</scope>
    <source>
        <strain evidence="2 3">203N</strain>
    </source>
</reference>
<keyword evidence="2" id="KW-0614">Plasmid</keyword>
<dbReference type="SUPFAM" id="SSF55874">
    <property type="entry name" value="ATPase domain of HSP90 chaperone/DNA topoisomerase II/histidine kinase"/>
    <property type="match status" value="1"/>
</dbReference>
<evidence type="ECO:0008006" key="4">
    <source>
        <dbReference type="Google" id="ProtNLM"/>
    </source>
</evidence>
<evidence type="ECO:0000256" key="1">
    <source>
        <dbReference type="SAM" id="MobiDB-lite"/>
    </source>
</evidence>
<protein>
    <recommendedName>
        <fullName evidence="4">ATP-binding protein</fullName>
    </recommendedName>
</protein>
<reference evidence="3" key="1">
    <citation type="submission" date="2015-11" db="EMBL/GenBank/DDBJ databases">
        <title>Complete genome sequence of a polyethylene-glycol degrader Sphingopyxis macrogoltabida 203N (NBRC 111659).</title>
        <authorList>
            <person name="Yoshiyuki O."/>
            <person name="Shouta N."/>
            <person name="Nagata Y."/>
            <person name="Numata M."/>
            <person name="Tsuchikane K."/>
            <person name="Hosoyama A."/>
            <person name="Yamazoe A."/>
            <person name="Tsuda M."/>
            <person name="Fujita N."/>
            <person name="Kawai F."/>
        </authorList>
    </citation>
    <scope>NUCLEOTIDE SEQUENCE [LARGE SCALE GENOMIC DNA]</scope>
    <source>
        <strain evidence="3">203N</strain>
        <plasmid evidence="3">unnamed1</plasmid>
    </source>
</reference>
<evidence type="ECO:0000313" key="2">
    <source>
        <dbReference type="EMBL" id="AMU92813.1"/>
    </source>
</evidence>
<dbReference type="KEGG" id="smaz:LH19_27660"/>
<sequence>MLPQTISTRVSQDAIGKVTRLFNNTIDDVLAELFQNARRAGASRVTLETRIEDNVLWLGVTDNGSGIADPSVLLSLGQSDWDKSLKAREDPAGMGVFSLAGRRAEITSRAKGSGKGWRIAIATDDWESAAPIAVIETAHPVGTTIRFVLDPLWRDRLEPVARNAALYAPIEVSLNGAKQPNKQWLAEAEAIVERDGVRIGIYRRSRMFNPAASINFHGVTVACRLPGVSEPDRHWTALIDIVDAPQIQLVLPARKEVVDNAALASLRTAVAIAIYEHIRGLGTHRLSYRDWCHARDLGVDLPEATPHLNPWTPTQADSDSDLSHGRPPLTGEPILMCEFGAALEQCAAFALAKEERFAGRLADLDPPMQGYGWYDALPRVTGMHFAFELNGAISTFDAGDDVPEIESGPVDGLTLFVEVSAATTETFTVPAPVAIIFDDGWHCYLEDARIVFASPKLISANELVDLLEGTCFSPSTERDADSWETQHDHFIADAREIATSLLEGEDAALIEKARNILEERVRWFIPKGRTLHAAIGHDGLELRLDPASPATGAEVIEEGP</sequence>
<geneLocation type="plasmid" evidence="2 3">
    <name>unnamed1</name>
</geneLocation>
<dbReference type="Proteomes" id="UP000076088">
    <property type="component" value="Plasmid unnamed1"/>
</dbReference>